<protein>
    <submittedName>
        <fullName evidence="2">Uncharacterized protein</fullName>
    </submittedName>
</protein>
<evidence type="ECO:0000313" key="2">
    <source>
        <dbReference type="EMBL" id="KWZ39888.1"/>
    </source>
</evidence>
<gene>
    <name evidence="2" type="ORF">WS72_18655</name>
</gene>
<evidence type="ECO:0000313" key="3">
    <source>
        <dbReference type="Proteomes" id="UP000070255"/>
    </source>
</evidence>
<proteinExistence type="predicted"/>
<feature type="region of interest" description="Disordered" evidence="1">
    <location>
        <begin position="105"/>
        <end position="124"/>
    </location>
</feature>
<reference evidence="2 3" key="1">
    <citation type="submission" date="2015-11" db="EMBL/GenBank/DDBJ databases">
        <authorList>
            <person name="Sahl J."/>
            <person name="Wagner D."/>
            <person name="Keim P."/>
        </authorList>
    </citation>
    <scope>NUCLEOTIDE SEQUENCE [LARGE SCALE GENOMIC DNA]</scope>
    <source>
        <strain evidence="2 3">BDU18</strain>
    </source>
</reference>
<evidence type="ECO:0000256" key="1">
    <source>
        <dbReference type="SAM" id="MobiDB-lite"/>
    </source>
</evidence>
<keyword evidence="3" id="KW-1185">Reference proteome</keyword>
<sequence length="124" mass="13675">MHDVRARDGEPGFAFDIDDRVAPEFFSTRMVERQLSLCLRRVASREIDAAGVRQRAGRIGRADDGRSSPCEEARRVAAYCAVSMDRDAGAGELEPAVRRSAFRHMRDVPAGGADPGRWDIDSTP</sequence>
<organism evidence="2 3">
    <name type="scientific">Burkholderia savannae</name>
    <dbReference type="NCBI Taxonomy" id="1637837"/>
    <lineage>
        <taxon>Bacteria</taxon>
        <taxon>Pseudomonadati</taxon>
        <taxon>Pseudomonadota</taxon>
        <taxon>Betaproteobacteria</taxon>
        <taxon>Burkholderiales</taxon>
        <taxon>Burkholderiaceae</taxon>
        <taxon>Burkholderia</taxon>
        <taxon>pseudomallei group</taxon>
    </lineage>
</organism>
<accession>A0ABR5TBQ8</accession>
<dbReference type="EMBL" id="LNJQ01000002">
    <property type="protein sequence ID" value="KWZ39888.1"/>
    <property type="molecule type" value="Genomic_DNA"/>
</dbReference>
<comment type="caution">
    <text evidence="2">The sequence shown here is derived from an EMBL/GenBank/DDBJ whole genome shotgun (WGS) entry which is preliminary data.</text>
</comment>
<dbReference type="Proteomes" id="UP000070255">
    <property type="component" value="Unassembled WGS sequence"/>
</dbReference>
<name>A0ABR5TBQ8_9BURK</name>